<reference evidence="1 2" key="1">
    <citation type="submission" date="2024-11" db="EMBL/GenBank/DDBJ databases">
        <title>Chromosome-level genome assembly of the freshwater bivalve Anodonta woodiana.</title>
        <authorList>
            <person name="Chen X."/>
        </authorList>
    </citation>
    <scope>NUCLEOTIDE SEQUENCE [LARGE SCALE GENOMIC DNA]</scope>
    <source>
        <strain evidence="1">MN2024</strain>
        <tissue evidence="1">Gills</tissue>
    </source>
</reference>
<comment type="caution">
    <text evidence="1">The sequence shown here is derived from an EMBL/GenBank/DDBJ whole genome shotgun (WGS) entry which is preliminary data.</text>
</comment>
<proteinExistence type="predicted"/>
<dbReference type="AlphaFoldDB" id="A0ABD3XDY7"/>
<dbReference type="EMBL" id="JBJQND010000002">
    <property type="protein sequence ID" value="KAL3884494.1"/>
    <property type="molecule type" value="Genomic_DNA"/>
</dbReference>
<evidence type="ECO:0000313" key="2">
    <source>
        <dbReference type="Proteomes" id="UP001634394"/>
    </source>
</evidence>
<dbReference type="Proteomes" id="UP001634394">
    <property type="component" value="Unassembled WGS sequence"/>
</dbReference>
<keyword evidence="2" id="KW-1185">Reference proteome</keyword>
<organism evidence="1 2">
    <name type="scientific">Sinanodonta woodiana</name>
    <name type="common">Chinese pond mussel</name>
    <name type="synonym">Anodonta woodiana</name>
    <dbReference type="NCBI Taxonomy" id="1069815"/>
    <lineage>
        <taxon>Eukaryota</taxon>
        <taxon>Metazoa</taxon>
        <taxon>Spiralia</taxon>
        <taxon>Lophotrochozoa</taxon>
        <taxon>Mollusca</taxon>
        <taxon>Bivalvia</taxon>
        <taxon>Autobranchia</taxon>
        <taxon>Heteroconchia</taxon>
        <taxon>Palaeoheterodonta</taxon>
        <taxon>Unionida</taxon>
        <taxon>Unionoidea</taxon>
        <taxon>Unionidae</taxon>
        <taxon>Unioninae</taxon>
        <taxon>Sinanodonta</taxon>
    </lineage>
</organism>
<name>A0ABD3XDY7_SINWO</name>
<sequence length="79" mass="9419">MSDLEGTRKVIFLLDLLKRMSPSEQIDPRPEIRTSRIFQETDDRPYSQYNIGKRDFMILPPANEWCRLMGFRKCPYYGS</sequence>
<evidence type="ECO:0000313" key="1">
    <source>
        <dbReference type="EMBL" id="KAL3884494.1"/>
    </source>
</evidence>
<accession>A0ABD3XDY7</accession>
<protein>
    <submittedName>
        <fullName evidence="1">Uncharacterized protein</fullName>
    </submittedName>
</protein>
<gene>
    <name evidence="1" type="ORF">ACJMK2_024629</name>
</gene>